<dbReference type="Gene3D" id="2.40.37.10">
    <property type="entry name" value="Lyase, Ornithine Decarboxylase, Chain A, domain 1"/>
    <property type="match status" value="1"/>
</dbReference>
<protein>
    <submittedName>
        <fullName evidence="5">Lysine/ornithine decarboxylase</fullName>
        <ecNumber evidence="5">4.1.1.17</ecNumber>
    </submittedName>
</protein>
<evidence type="ECO:0000256" key="1">
    <source>
        <dbReference type="ARBA" id="ARBA00001933"/>
    </source>
</evidence>
<evidence type="ECO:0000259" key="4">
    <source>
        <dbReference type="Pfam" id="PF02784"/>
    </source>
</evidence>
<dbReference type="GO" id="GO:0006596">
    <property type="term" value="P:polyamine biosynthetic process"/>
    <property type="evidence" value="ECO:0007669"/>
    <property type="project" value="InterPro"/>
</dbReference>
<dbReference type="PRINTS" id="PR01179">
    <property type="entry name" value="ODADCRBXLASE"/>
</dbReference>
<accession>A0A448PIZ2</accession>
<feature type="domain" description="Orn/DAP/Arg decarboxylase 2 N-terminal" evidence="4">
    <location>
        <begin position="27"/>
        <end position="272"/>
    </location>
</feature>
<dbReference type="InterPro" id="IPR022644">
    <property type="entry name" value="De-COase2_N"/>
</dbReference>
<dbReference type="GO" id="GO:0009089">
    <property type="term" value="P:lysine biosynthetic process via diaminopimelate"/>
    <property type="evidence" value="ECO:0007669"/>
    <property type="project" value="TreeGrafter"/>
</dbReference>
<dbReference type="EMBL" id="LR134477">
    <property type="protein sequence ID" value="VEI14843.1"/>
    <property type="molecule type" value="Genomic_DNA"/>
</dbReference>
<dbReference type="EC" id="4.1.1.17" evidence="5"/>
<dbReference type="AlphaFoldDB" id="A0A448PIZ2"/>
<dbReference type="PANTHER" id="PTHR43727:SF2">
    <property type="entry name" value="GROUP IV DECARBOXYLASE"/>
    <property type="match status" value="1"/>
</dbReference>
<name>A0A448PIZ2_ACTVI</name>
<dbReference type="SUPFAM" id="SSF51419">
    <property type="entry name" value="PLP-binding barrel"/>
    <property type="match status" value="1"/>
</dbReference>
<dbReference type="InterPro" id="IPR002433">
    <property type="entry name" value="Orn_de-COase"/>
</dbReference>
<dbReference type="SUPFAM" id="SSF50621">
    <property type="entry name" value="Alanine racemase C-terminal domain-like"/>
    <property type="match status" value="1"/>
</dbReference>
<dbReference type="GO" id="GO:0008836">
    <property type="term" value="F:diaminopimelate decarboxylase activity"/>
    <property type="evidence" value="ECO:0007669"/>
    <property type="project" value="TreeGrafter"/>
</dbReference>
<dbReference type="PANTHER" id="PTHR43727">
    <property type="entry name" value="DIAMINOPIMELATE DECARBOXYLASE"/>
    <property type="match status" value="1"/>
</dbReference>
<sequence>MTSRALSPLETEVVARWGTPAYLYDLDEVHRSCARLRAALPDGSRAYYSLKANPHPDVVSAVADAGMDLEVSSLGELAVAVRCEVPGREIIYTGPGKDRRELKAALRIGVQTFSVESACQLVDLVDAAAKYSVGPRILLRIHLMDGASGGLHMSGAPSQFGMSIGEAERLLANSGLAEQVGGVHFFPLSNARDADELIYSMRLSIAAAARLQVCAGRPFEEIDLGGGFPAPFAETEEAHLLPGVSEAVTAQLDRYGLPAGAVSFESGRYVAATCGTLLARVVDEKVSGGNRFVILDTGIHHLAGLAATRRMFPRDVAIRASHEMQLGAARQFLVGPLCTPVDVLSKRRDLRDLAVGDVIAVDNVGAYGLTASPLGFLSRPTPAEVVTSGGEIVSATHISLVREPLLDA</sequence>
<dbReference type="OrthoDB" id="9802241at2"/>
<dbReference type="Proteomes" id="UP000268658">
    <property type="component" value="Chromosome"/>
</dbReference>
<keyword evidence="5" id="KW-0456">Lyase</keyword>
<organism evidence="5 6">
    <name type="scientific">Actinomyces viscosus</name>
    <dbReference type="NCBI Taxonomy" id="1656"/>
    <lineage>
        <taxon>Bacteria</taxon>
        <taxon>Bacillati</taxon>
        <taxon>Actinomycetota</taxon>
        <taxon>Actinomycetes</taxon>
        <taxon>Actinomycetales</taxon>
        <taxon>Actinomycetaceae</taxon>
        <taxon>Actinomyces</taxon>
    </lineage>
</organism>
<dbReference type="InterPro" id="IPR029066">
    <property type="entry name" value="PLP-binding_barrel"/>
</dbReference>
<proteinExistence type="predicted"/>
<feature type="active site" description="Proton donor" evidence="3">
    <location>
        <position position="338"/>
    </location>
</feature>
<dbReference type="InterPro" id="IPR000183">
    <property type="entry name" value="Orn/DAP/Arg_de-COase"/>
</dbReference>
<dbReference type="Gene3D" id="3.20.20.10">
    <property type="entry name" value="Alanine racemase"/>
    <property type="match status" value="1"/>
</dbReference>
<dbReference type="KEGG" id="avc:NCTC10951_00719"/>
<gene>
    <name evidence="5" type="primary">ldc</name>
    <name evidence="5" type="ORF">NCTC10951_00719</name>
</gene>
<dbReference type="PRINTS" id="PR01182">
    <property type="entry name" value="ORNDCRBXLASE"/>
</dbReference>
<dbReference type="InterPro" id="IPR009006">
    <property type="entry name" value="Ala_racemase/Decarboxylase_C"/>
</dbReference>
<feature type="modified residue" description="N6-(pyridoxal phosphate)lysine" evidence="3">
    <location>
        <position position="51"/>
    </location>
</feature>
<keyword evidence="2 3" id="KW-0663">Pyridoxal phosphate</keyword>
<dbReference type="RefSeq" id="WP_126413453.1">
    <property type="nucleotide sequence ID" value="NZ_JASPER010000044.1"/>
</dbReference>
<evidence type="ECO:0000256" key="3">
    <source>
        <dbReference type="PIRSR" id="PIRSR600183-50"/>
    </source>
</evidence>
<dbReference type="GO" id="GO:0004586">
    <property type="term" value="F:ornithine decarboxylase activity"/>
    <property type="evidence" value="ECO:0007669"/>
    <property type="project" value="UniProtKB-EC"/>
</dbReference>
<evidence type="ECO:0000313" key="6">
    <source>
        <dbReference type="Proteomes" id="UP000268658"/>
    </source>
</evidence>
<comment type="cofactor">
    <cofactor evidence="1 3">
        <name>pyridoxal 5'-phosphate</name>
        <dbReference type="ChEBI" id="CHEBI:597326"/>
    </cofactor>
</comment>
<reference evidence="5 6" key="1">
    <citation type="submission" date="2018-12" db="EMBL/GenBank/DDBJ databases">
        <authorList>
            <consortium name="Pathogen Informatics"/>
        </authorList>
    </citation>
    <scope>NUCLEOTIDE SEQUENCE [LARGE SCALE GENOMIC DNA]</scope>
    <source>
        <strain evidence="5 6">NCTC10951</strain>
    </source>
</reference>
<dbReference type="Pfam" id="PF02784">
    <property type="entry name" value="Orn_Arg_deC_N"/>
    <property type="match status" value="1"/>
</dbReference>
<evidence type="ECO:0000256" key="2">
    <source>
        <dbReference type="ARBA" id="ARBA00022898"/>
    </source>
</evidence>
<evidence type="ECO:0000313" key="5">
    <source>
        <dbReference type="EMBL" id="VEI14843.1"/>
    </source>
</evidence>